<evidence type="ECO:0000256" key="4">
    <source>
        <dbReference type="ARBA" id="ARBA00022737"/>
    </source>
</evidence>
<name>A0A4Q9L200_9MICR</name>
<dbReference type="Pfam" id="PF09384">
    <property type="entry name" value="UTP15_C"/>
    <property type="match status" value="1"/>
</dbReference>
<sequence>MEFKKENYSLEIEDKNPFIKIIETDNSITSVGVNSNAIFFNEKNVVKKYKKEKMKTFTKHMSNITDICIYGDNVYSGDICGGIKLISDKRQVLRQYDEHEGRINQIIILDSTLVGSCSDDLSVKIYELSQSESIKTLTDHTDYIKSISVNSNILGTSSYDKNIFFYDKNSFEKINFLKTENQIFKINFVEENLILVGEGCFLSIYDLRNNKCVKSVQVHDKEVSDVMVYEGRIYSTGLDSSFKVFDMNLEVLDELSFESSVLKFTIFNDIPYLGMENGEIKSLKVERKIEKNKNLKKYNKIRYFTQFKVEVDGIENKFIKSNEIKSMVKKHEYKKCFDYIFEKNELNLIFGYLKYLEENNLLKKIILNRTENELIRIFDFMIKYFYRKEFFVIFIKILKIIIKVYKSIIFESMNLSEKILCLKELQGENDECSLVYTNIFKKIDCLLSKSSI</sequence>
<dbReference type="InterPro" id="IPR015943">
    <property type="entry name" value="WD40/YVTN_repeat-like_dom_sf"/>
</dbReference>
<keyword evidence="2" id="KW-0698">rRNA processing</keyword>
<evidence type="ECO:0000313" key="8">
    <source>
        <dbReference type="Proteomes" id="UP000293045"/>
    </source>
</evidence>
<protein>
    <submittedName>
        <fullName evidence="7">U3 small nucleolar RNA-associated protein</fullName>
    </submittedName>
</protein>
<comment type="caution">
    <text evidence="7">The sequence shown here is derived from an EMBL/GenBank/DDBJ whole genome shotgun (WGS) entry which is preliminary data.</text>
</comment>
<dbReference type="Gene3D" id="2.130.10.10">
    <property type="entry name" value="YVTN repeat-like/Quinoprotein amine dehydrogenase"/>
    <property type="match status" value="1"/>
</dbReference>
<dbReference type="InterPro" id="IPR018983">
    <property type="entry name" value="U3_snoRNA-assocProt_15_C"/>
</dbReference>
<dbReference type="EMBL" id="PIXR01001661">
    <property type="protein sequence ID" value="TBU00500.1"/>
    <property type="molecule type" value="Genomic_DNA"/>
</dbReference>
<keyword evidence="3" id="KW-0853">WD repeat</keyword>
<dbReference type="GO" id="GO:0045943">
    <property type="term" value="P:positive regulation of transcription by RNA polymerase I"/>
    <property type="evidence" value="ECO:0007669"/>
    <property type="project" value="TreeGrafter"/>
</dbReference>
<dbReference type="Proteomes" id="UP000293045">
    <property type="component" value="Unassembled WGS sequence"/>
</dbReference>
<evidence type="ECO:0000259" key="6">
    <source>
        <dbReference type="Pfam" id="PF09384"/>
    </source>
</evidence>
<accession>A0A4Q9L200</accession>
<dbReference type="Pfam" id="PF00400">
    <property type="entry name" value="WD40"/>
    <property type="match status" value="1"/>
</dbReference>
<dbReference type="InterPro" id="IPR001680">
    <property type="entry name" value="WD40_rpt"/>
</dbReference>
<feature type="domain" description="U3 small nucleolar RNA-associated protein 15 C-terminal" evidence="6">
    <location>
        <begin position="316"/>
        <end position="424"/>
    </location>
</feature>
<comment type="subcellular location">
    <subcellularLocation>
        <location evidence="1">Nucleus</location>
        <location evidence="1">Nucleolus</location>
    </subcellularLocation>
</comment>
<dbReference type="SMART" id="SM00320">
    <property type="entry name" value="WD40"/>
    <property type="match status" value="4"/>
</dbReference>
<reference evidence="7 8" key="1">
    <citation type="submission" date="2017-12" db="EMBL/GenBank/DDBJ databases">
        <authorList>
            <person name="Pombert J.-F."/>
            <person name="Haag K.L."/>
            <person name="Ebert D."/>
        </authorList>
    </citation>
    <scope>NUCLEOTIDE SEQUENCE [LARGE SCALE GENOMIC DNA]</scope>
    <source>
        <strain evidence="7">IL-BN-2</strain>
    </source>
</reference>
<dbReference type="GO" id="GO:0005730">
    <property type="term" value="C:nucleolus"/>
    <property type="evidence" value="ECO:0007669"/>
    <property type="project" value="UniProtKB-SubCell"/>
</dbReference>
<keyword evidence="5" id="KW-0539">Nucleus</keyword>
<organism evidence="7 8">
    <name type="scientific">Hamiltosporidium magnivora</name>
    <dbReference type="NCBI Taxonomy" id="148818"/>
    <lineage>
        <taxon>Eukaryota</taxon>
        <taxon>Fungi</taxon>
        <taxon>Fungi incertae sedis</taxon>
        <taxon>Microsporidia</taxon>
        <taxon>Dubosqiidae</taxon>
        <taxon>Hamiltosporidium</taxon>
    </lineage>
</organism>
<dbReference type="PANTHER" id="PTHR19924">
    <property type="entry name" value="UTP15 U3 SMALL NUCLEOLAR RNA-ASSOCIATED PROTEIN 15 FAMILY MEMBER"/>
    <property type="match status" value="1"/>
</dbReference>
<evidence type="ECO:0000256" key="5">
    <source>
        <dbReference type="ARBA" id="ARBA00023242"/>
    </source>
</evidence>
<evidence type="ECO:0000256" key="2">
    <source>
        <dbReference type="ARBA" id="ARBA00022552"/>
    </source>
</evidence>
<dbReference type="VEuPathDB" id="MicrosporidiaDB:CWI36_0069p0060"/>
<evidence type="ECO:0000256" key="1">
    <source>
        <dbReference type="ARBA" id="ARBA00004604"/>
    </source>
</evidence>
<dbReference type="AlphaFoldDB" id="A0A4Q9L200"/>
<dbReference type="InterPro" id="IPR036322">
    <property type="entry name" value="WD40_repeat_dom_sf"/>
</dbReference>
<dbReference type="VEuPathDB" id="MicrosporidiaDB:CWI39_1661p0010"/>
<keyword evidence="4" id="KW-0677">Repeat</keyword>
<evidence type="ECO:0000256" key="3">
    <source>
        <dbReference type="ARBA" id="ARBA00022574"/>
    </source>
</evidence>
<gene>
    <name evidence="7" type="ORF">CWI39_1661p0010</name>
</gene>
<proteinExistence type="predicted"/>
<dbReference type="GO" id="GO:0006364">
    <property type="term" value="P:rRNA processing"/>
    <property type="evidence" value="ECO:0007669"/>
    <property type="project" value="UniProtKB-KW"/>
</dbReference>
<dbReference type="SUPFAM" id="SSF50978">
    <property type="entry name" value="WD40 repeat-like"/>
    <property type="match status" value="1"/>
</dbReference>
<evidence type="ECO:0000313" key="7">
    <source>
        <dbReference type="EMBL" id="TBU00500.1"/>
    </source>
</evidence>
<dbReference type="PANTHER" id="PTHR19924:SF26">
    <property type="entry name" value="U3 SMALL NUCLEOLAR RNA-ASSOCIATED PROTEIN 15 HOMOLOG"/>
    <property type="match status" value="1"/>
</dbReference>